<dbReference type="Proteomes" id="UP001208131">
    <property type="component" value="Unassembled WGS sequence"/>
</dbReference>
<dbReference type="RefSeq" id="WP_038670436.1">
    <property type="nucleotide sequence ID" value="NZ_JAOQJZ010000008.1"/>
</dbReference>
<evidence type="ECO:0000313" key="1">
    <source>
        <dbReference type="EMBL" id="MCU6706099.1"/>
    </source>
</evidence>
<comment type="caution">
    <text evidence="1">The sequence shown here is derived from an EMBL/GenBank/DDBJ whole genome shotgun (WGS) entry which is preliminary data.</text>
</comment>
<reference evidence="1 2" key="1">
    <citation type="journal article" date="2021" name="ISME Commun">
        <title>Automated analysis of genomic sequences facilitates high-throughput and comprehensive description of bacteria.</title>
        <authorList>
            <person name="Hitch T.C.A."/>
        </authorList>
    </citation>
    <scope>NUCLEOTIDE SEQUENCE [LARGE SCALE GENOMIC DNA]</scope>
    <source>
        <strain evidence="1 2">Sanger_31</strain>
    </source>
</reference>
<keyword evidence="2" id="KW-1185">Reference proteome</keyword>
<organism evidence="1 2">
    <name type="scientific">Hominimerdicola aceti</name>
    <dbReference type="NCBI Taxonomy" id="2981726"/>
    <lineage>
        <taxon>Bacteria</taxon>
        <taxon>Bacillati</taxon>
        <taxon>Bacillota</taxon>
        <taxon>Clostridia</taxon>
        <taxon>Eubacteriales</taxon>
        <taxon>Oscillospiraceae</taxon>
        <taxon>Hominimerdicola</taxon>
    </lineage>
</organism>
<protein>
    <submittedName>
        <fullName evidence="1">Uncharacterized protein</fullName>
    </submittedName>
</protein>
<sequence>MSEKVKPEKSDFRYEYNKFGVYIPAPTIRLSDKHPCCGCVWYVRDTNVLFCPFHSCIRNKKVFETLKKKVKENADQTR</sequence>
<gene>
    <name evidence="1" type="ORF">OCV57_09190</name>
</gene>
<proteinExistence type="predicted"/>
<evidence type="ECO:0000313" key="2">
    <source>
        <dbReference type="Proteomes" id="UP001208131"/>
    </source>
</evidence>
<dbReference type="EMBL" id="JAOQJZ010000008">
    <property type="protein sequence ID" value="MCU6706099.1"/>
    <property type="molecule type" value="Genomic_DNA"/>
</dbReference>
<name>A0AAE3IHJ9_9FIRM</name>
<dbReference type="AlphaFoldDB" id="A0AAE3IHJ9"/>
<accession>A0AAE3IHJ9</accession>